<reference evidence="2 3" key="1">
    <citation type="submission" date="2019-03" db="EMBL/GenBank/DDBJ databases">
        <authorList>
            <consortium name="Pathogen Informatics"/>
        </authorList>
    </citation>
    <scope>NUCLEOTIDE SEQUENCE [LARGE SCALE GENOMIC DNA]</scope>
    <source>
        <strain evidence="2 3">NCTC12993</strain>
    </source>
</reference>
<keyword evidence="2" id="KW-0378">Hydrolase</keyword>
<evidence type="ECO:0000313" key="2">
    <source>
        <dbReference type="EMBL" id="VFS70099.1"/>
    </source>
</evidence>
<protein>
    <submittedName>
        <fullName evidence="2">Ribonuclease R</fullName>
        <ecNumber evidence="2">3.1.13.1</ecNumber>
    </submittedName>
</protein>
<dbReference type="EMBL" id="CAADJD010000021">
    <property type="protein sequence ID" value="VFS70099.1"/>
    <property type="molecule type" value="Genomic_DNA"/>
</dbReference>
<sequence length="114" mass="13214">MSKDPFLERETEKYANPIPSREFILEHLTKREKPANREELAIELNIEGEEQIEALRRRLRAMERDGQLVFTRRQCYALRNVSTCSKAWLSAIAMALASCAWKAAKTTCICRANR</sequence>
<dbReference type="EC" id="3.1.13.1" evidence="2"/>
<dbReference type="GO" id="GO:0008859">
    <property type="term" value="F:exoribonuclease II activity"/>
    <property type="evidence" value="ECO:0007669"/>
    <property type="project" value="UniProtKB-EC"/>
</dbReference>
<evidence type="ECO:0000313" key="3">
    <source>
        <dbReference type="Proteomes" id="UP000401081"/>
    </source>
</evidence>
<name>A0A485BN94_KLUCR</name>
<dbReference type="Proteomes" id="UP000401081">
    <property type="component" value="Unassembled WGS sequence"/>
</dbReference>
<evidence type="ECO:0000259" key="1">
    <source>
        <dbReference type="Pfam" id="PF08461"/>
    </source>
</evidence>
<organism evidence="2 3">
    <name type="scientific">Kluyvera cryocrescens</name>
    <name type="common">Kluyvera citrophila</name>
    <dbReference type="NCBI Taxonomy" id="580"/>
    <lineage>
        <taxon>Bacteria</taxon>
        <taxon>Pseudomonadati</taxon>
        <taxon>Pseudomonadota</taxon>
        <taxon>Gammaproteobacteria</taxon>
        <taxon>Enterobacterales</taxon>
        <taxon>Enterobacteriaceae</taxon>
        <taxon>Kluyvera</taxon>
    </lineage>
</organism>
<dbReference type="AlphaFoldDB" id="A0A485BN94"/>
<dbReference type="Pfam" id="PF08461">
    <property type="entry name" value="WHD_RNase_R"/>
    <property type="match status" value="1"/>
</dbReference>
<accession>A0A485BN94</accession>
<proteinExistence type="predicted"/>
<keyword evidence="3" id="KW-1185">Reference proteome</keyword>
<gene>
    <name evidence="2" type="primary">rnr_1</name>
    <name evidence="2" type="ORF">NCTC12993_04292</name>
</gene>
<dbReference type="InterPro" id="IPR013668">
    <property type="entry name" value="RNase_R_HTH_12"/>
</dbReference>
<feature type="domain" description="Ribonuclease R winged-helix" evidence="1">
    <location>
        <begin position="23"/>
        <end position="80"/>
    </location>
</feature>